<dbReference type="Pfam" id="PF01939">
    <property type="entry name" value="NucS_C"/>
    <property type="match status" value="1"/>
</dbReference>
<evidence type="ECO:0000313" key="3">
    <source>
        <dbReference type="EMBL" id="NYI42621.1"/>
    </source>
</evidence>
<dbReference type="InterPro" id="IPR011856">
    <property type="entry name" value="tRNA_endonuc-like_dom_sf"/>
</dbReference>
<accession>A0A7Y9ZCJ2</accession>
<evidence type="ECO:0000259" key="2">
    <source>
        <dbReference type="Pfam" id="PF01939"/>
    </source>
</evidence>
<organism evidence="3 4">
    <name type="scientific">Demequina lutea</name>
    <dbReference type="NCBI Taxonomy" id="431489"/>
    <lineage>
        <taxon>Bacteria</taxon>
        <taxon>Bacillati</taxon>
        <taxon>Actinomycetota</taxon>
        <taxon>Actinomycetes</taxon>
        <taxon>Micrococcales</taxon>
        <taxon>Demequinaceae</taxon>
        <taxon>Demequina</taxon>
    </lineage>
</organism>
<dbReference type="Proteomes" id="UP000547973">
    <property type="component" value="Unassembled WGS sequence"/>
</dbReference>
<dbReference type="CDD" id="cd22341">
    <property type="entry name" value="NucS-like"/>
    <property type="match status" value="1"/>
</dbReference>
<dbReference type="InterPro" id="IPR002793">
    <property type="entry name" value="Endonuclease_NucS"/>
</dbReference>
<feature type="domain" description="Endonuclease NucS C-terminal" evidence="2">
    <location>
        <begin position="65"/>
        <end position="130"/>
    </location>
</feature>
<dbReference type="GO" id="GO:0003677">
    <property type="term" value="F:DNA binding"/>
    <property type="evidence" value="ECO:0007669"/>
    <property type="project" value="UniProtKB-KW"/>
</dbReference>
<dbReference type="InterPro" id="IPR048301">
    <property type="entry name" value="NucS_C"/>
</dbReference>
<gene>
    <name evidence="3" type="ORF">BKA03_002740</name>
</gene>
<sequence length="161" mass="18222">MVLDDYADEIAARVAQRPTSATPEAEIDDEVSFALERHLEDFLVSNWSRTELGRKYDIYTDEHGEVVGRQYQTDTGPLDILACSKDGSEMLVVELKRGRLDDVVVGQVLRYMGYVSELAPTKAVRGVVIGLEDSLKLKRALQQVPHVSYMRYEVKFRLIGE</sequence>
<reference evidence="3 4" key="1">
    <citation type="submission" date="2020-07" db="EMBL/GenBank/DDBJ databases">
        <title>Sequencing the genomes of 1000 actinobacteria strains.</title>
        <authorList>
            <person name="Klenk H.-P."/>
        </authorList>
    </citation>
    <scope>NUCLEOTIDE SEQUENCE [LARGE SCALE GENOMIC DNA]</scope>
    <source>
        <strain evidence="3 4">DSM 19970</strain>
    </source>
</reference>
<name>A0A7Y9ZCJ2_9MICO</name>
<comment type="caution">
    <text evidence="3">The sequence shown here is derived from an EMBL/GenBank/DDBJ whole genome shotgun (WGS) entry which is preliminary data.</text>
</comment>
<dbReference type="EMBL" id="JACBZO010000001">
    <property type="protein sequence ID" value="NYI42621.1"/>
    <property type="molecule type" value="Genomic_DNA"/>
</dbReference>
<keyword evidence="1" id="KW-0238">DNA-binding</keyword>
<protein>
    <submittedName>
        <fullName evidence="3">Restriction system protein</fullName>
    </submittedName>
</protein>
<proteinExistence type="predicted"/>
<evidence type="ECO:0000313" key="4">
    <source>
        <dbReference type="Proteomes" id="UP000547973"/>
    </source>
</evidence>
<dbReference type="Gene3D" id="3.40.1350.10">
    <property type="match status" value="1"/>
</dbReference>
<dbReference type="RefSeq" id="WP_062075555.1">
    <property type="nucleotide sequence ID" value="NZ_BBRC01000011.1"/>
</dbReference>
<evidence type="ECO:0000256" key="1">
    <source>
        <dbReference type="ARBA" id="ARBA00023125"/>
    </source>
</evidence>
<dbReference type="AlphaFoldDB" id="A0A7Y9ZCJ2"/>
<keyword evidence="4" id="KW-1185">Reference proteome</keyword>
<dbReference type="GO" id="GO:0004519">
    <property type="term" value="F:endonuclease activity"/>
    <property type="evidence" value="ECO:0007669"/>
    <property type="project" value="InterPro"/>
</dbReference>